<sequence>MAELDFDAAARLARRTASLSRRPDADLPFLTVADLAGPGLLLDTVVYIDQLHGRLDETVERLIGTRHAHHSAMAIQELMHTVGVLDPEHPDTPAVIRTLRTLVRSMPTHRIRVPDLDTLGRAAVLSGVLCRLQGYRDEHRRRALQDCVLFLQAHKDGLTVLTRNIKDFDFLLQLLPQARVLMYR</sequence>
<gene>
    <name evidence="1" type="ORF">EV668_4596</name>
</gene>
<keyword evidence="2" id="KW-1185">Reference proteome</keyword>
<dbReference type="InterPro" id="IPR029060">
    <property type="entry name" value="PIN-like_dom_sf"/>
</dbReference>
<dbReference type="RefSeq" id="WP_133774506.1">
    <property type="nucleotide sequence ID" value="NZ_SNZR01000017.1"/>
</dbReference>
<dbReference type="EMBL" id="SNZR01000017">
    <property type="protein sequence ID" value="TDR85474.1"/>
    <property type="molecule type" value="Genomic_DNA"/>
</dbReference>
<proteinExistence type="predicted"/>
<comment type="caution">
    <text evidence="1">The sequence shown here is derived from an EMBL/GenBank/DDBJ whole genome shotgun (WGS) entry which is preliminary data.</text>
</comment>
<evidence type="ECO:0000313" key="2">
    <source>
        <dbReference type="Proteomes" id="UP000295122"/>
    </source>
</evidence>
<evidence type="ECO:0000313" key="1">
    <source>
        <dbReference type="EMBL" id="TDR85474.1"/>
    </source>
</evidence>
<evidence type="ECO:0008006" key="3">
    <source>
        <dbReference type="Google" id="ProtNLM"/>
    </source>
</evidence>
<dbReference type="Gene3D" id="3.40.50.1010">
    <property type="entry name" value="5'-nuclease"/>
    <property type="match status" value="1"/>
</dbReference>
<dbReference type="SUPFAM" id="SSF88723">
    <property type="entry name" value="PIN domain-like"/>
    <property type="match status" value="1"/>
</dbReference>
<accession>A0A4R7BJF8</accession>
<organism evidence="1 2">
    <name type="scientific">Enterovirga rhinocerotis</name>
    <dbReference type="NCBI Taxonomy" id="1339210"/>
    <lineage>
        <taxon>Bacteria</taxon>
        <taxon>Pseudomonadati</taxon>
        <taxon>Pseudomonadota</taxon>
        <taxon>Alphaproteobacteria</taxon>
        <taxon>Hyphomicrobiales</taxon>
        <taxon>Methylobacteriaceae</taxon>
        <taxon>Enterovirga</taxon>
    </lineage>
</organism>
<protein>
    <recommendedName>
        <fullName evidence="3">Nucleic acid-binding protein</fullName>
    </recommendedName>
</protein>
<name>A0A4R7BJF8_9HYPH</name>
<reference evidence="1 2" key="1">
    <citation type="submission" date="2019-03" db="EMBL/GenBank/DDBJ databases">
        <title>Genomic Encyclopedia of Type Strains, Phase IV (KMG-IV): sequencing the most valuable type-strain genomes for metagenomic binning, comparative biology and taxonomic classification.</title>
        <authorList>
            <person name="Goeker M."/>
        </authorList>
    </citation>
    <scope>NUCLEOTIDE SEQUENCE [LARGE SCALE GENOMIC DNA]</scope>
    <source>
        <strain evidence="1 2">DSM 25903</strain>
    </source>
</reference>
<dbReference type="OrthoDB" id="7277438at2"/>
<dbReference type="AlphaFoldDB" id="A0A4R7BJF8"/>
<dbReference type="Proteomes" id="UP000295122">
    <property type="component" value="Unassembled WGS sequence"/>
</dbReference>